<comment type="subcellular location">
    <subcellularLocation>
        <location evidence="1">Membrane</location>
        <topology evidence="1">Single-pass type I membrane protein</topology>
    </subcellularLocation>
</comment>
<dbReference type="PANTHER" id="PTHR11640">
    <property type="entry name" value="NEPHRIN"/>
    <property type="match status" value="1"/>
</dbReference>
<dbReference type="CDD" id="cd00096">
    <property type="entry name" value="Ig"/>
    <property type="match status" value="1"/>
</dbReference>
<evidence type="ECO:0000259" key="7">
    <source>
        <dbReference type="PROSITE" id="PS50835"/>
    </source>
</evidence>
<evidence type="ECO:0000313" key="8">
    <source>
        <dbReference type="Ensembl" id="ENSACOP00000018488.1"/>
    </source>
</evidence>
<dbReference type="Pfam" id="PF07679">
    <property type="entry name" value="I-set"/>
    <property type="match status" value="1"/>
</dbReference>
<evidence type="ECO:0000256" key="6">
    <source>
        <dbReference type="SAM" id="Phobius"/>
    </source>
</evidence>
<dbReference type="InterPro" id="IPR036179">
    <property type="entry name" value="Ig-like_dom_sf"/>
</dbReference>
<dbReference type="SUPFAM" id="SSF48726">
    <property type="entry name" value="Immunoglobulin"/>
    <property type="match status" value="2"/>
</dbReference>
<keyword evidence="4" id="KW-0325">Glycoprotein</keyword>
<feature type="domain" description="Ig-like" evidence="7">
    <location>
        <begin position="15"/>
        <end position="105"/>
    </location>
</feature>
<dbReference type="GO" id="GO:0098609">
    <property type="term" value="P:cell-cell adhesion"/>
    <property type="evidence" value="ECO:0007669"/>
    <property type="project" value="TreeGrafter"/>
</dbReference>
<dbReference type="InterPro" id="IPR013151">
    <property type="entry name" value="Immunoglobulin_dom"/>
</dbReference>
<evidence type="ECO:0000256" key="3">
    <source>
        <dbReference type="ARBA" id="ARBA00023157"/>
    </source>
</evidence>
<keyword evidence="3" id="KW-1015">Disulfide bond</keyword>
<keyword evidence="9" id="KW-1185">Reference proteome</keyword>
<evidence type="ECO:0000313" key="9">
    <source>
        <dbReference type="Proteomes" id="UP000694522"/>
    </source>
</evidence>
<name>A0A8B9J0A4_9PSIT</name>
<proteinExistence type="predicted"/>
<protein>
    <submittedName>
        <fullName evidence="8">Transmembrane and immunoglobulin domain containing 1</fullName>
    </submittedName>
</protein>
<evidence type="ECO:0000256" key="2">
    <source>
        <dbReference type="ARBA" id="ARBA00023136"/>
    </source>
</evidence>
<accession>A0A8B9J0A4</accession>
<reference evidence="8" key="2">
    <citation type="submission" date="2025-09" db="UniProtKB">
        <authorList>
            <consortium name="Ensembl"/>
        </authorList>
    </citation>
    <scope>IDENTIFICATION</scope>
</reference>
<reference evidence="8" key="1">
    <citation type="submission" date="2025-08" db="UniProtKB">
        <authorList>
            <consortium name="Ensembl"/>
        </authorList>
    </citation>
    <scope>IDENTIFICATION</scope>
</reference>
<dbReference type="PANTHER" id="PTHR11640:SF31">
    <property type="entry name" value="IRREGULAR CHIASM C-ROUGHEST PROTEIN-RELATED"/>
    <property type="match status" value="1"/>
</dbReference>
<keyword evidence="6" id="KW-0812">Transmembrane</keyword>
<dbReference type="Ensembl" id="ENSACOT00000019155.1">
    <property type="protein sequence ID" value="ENSACOP00000018488.1"/>
    <property type="gene ID" value="ENSACOG00000012738.1"/>
</dbReference>
<dbReference type="InterPro" id="IPR051275">
    <property type="entry name" value="Cell_adhesion_signaling"/>
</dbReference>
<dbReference type="GO" id="GO:0050839">
    <property type="term" value="F:cell adhesion molecule binding"/>
    <property type="evidence" value="ECO:0007669"/>
    <property type="project" value="TreeGrafter"/>
</dbReference>
<dbReference type="GO" id="GO:0005911">
    <property type="term" value="C:cell-cell junction"/>
    <property type="evidence" value="ECO:0007669"/>
    <property type="project" value="TreeGrafter"/>
</dbReference>
<dbReference type="InterPro" id="IPR013098">
    <property type="entry name" value="Ig_I-set"/>
</dbReference>
<evidence type="ECO:0000256" key="1">
    <source>
        <dbReference type="ARBA" id="ARBA00004479"/>
    </source>
</evidence>
<dbReference type="Gene3D" id="2.60.40.10">
    <property type="entry name" value="Immunoglobulins"/>
    <property type="match status" value="2"/>
</dbReference>
<dbReference type="InterPro" id="IPR007110">
    <property type="entry name" value="Ig-like_dom"/>
</dbReference>
<sequence>SPKLKSHLKRCPLSPSFAGLELSVNNHNADFSLLTSPGPAVSLSCLVQNSSEAEELLWYRGDGQVDLKDGNKVNISNICISPVTESDNGVTFKCMLARDKSVQVSVILDVQFPPQLSGEESLHIEEDKDITLSCNSKSNPQAHAAWYKDNTTLTLQDRYQLHRTSEVFQLSINNVQMSDNGTYTCVMTYLSTEWRKDFHLIVEEAQPVFPTEAVIAAAVVVSLTILFGIVAQRDKLFKVWKALIYWEKTSTVLWQCPVFFCLFHSTLLCCFPRLKNSTYYLLL</sequence>
<dbReference type="GO" id="GO:0005886">
    <property type="term" value="C:plasma membrane"/>
    <property type="evidence" value="ECO:0007669"/>
    <property type="project" value="TreeGrafter"/>
</dbReference>
<evidence type="ECO:0000256" key="5">
    <source>
        <dbReference type="ARBA" id="ARBA00023319"/>
    </source>
</evidence>
<dbReference type="Proteomes" id="UP000694522">
    <property type="component" value="Unplaced"/>
</dbReference>
<evidence type="ECO:0000256" key="4">
    <source>
        <dbReference type="ARBA" id="ARBA00023180"/>
    </source>
</evidence>
<keyword evidence="5" id="KW-0393">Immunoglobulin domain</keyword>
<keyword evidence="6" id="KW-1133">Transmembrane helix</keyword>
<dbReference type="SMART" id="SM00409">
    <property type="entry name" value="IG"/>
    <property type="match status" value="2"/>
</dbReference>
<dbReference type="AlphaFoldDB" id="A0A8B9J0A4"/>
<feature type="transmembrane region" description="Helical" evidence="6">
    <location>
        <begin position="213"/>
        <end position="231"/>
    </location>
</feature>
<dbReference type="PROSITE" id="PS50835">
    <property type="entry name" value="IG_LIKE"/>
    <property type="match status" value="2"/>
</dbReference>
<dbReference type="InterPro" id="IPR013783">
    <property type="entry name" value="Ig-like_fold"/>
</dbReference>
<dbReference type="InterPro" id="IPR003599">
    <property type="entry name" value="Ig_sub"/>
</dbReference>
<feature type="transmembrane region" description="Helical" evidence="6">
    <location>
        <begin position="252"/>
        <end position="274"/>
    </location>
</feature>
<feature type="domain" description="Ig-like" evidence="7">
    <location>
        <begin position="114"/>
        <end position="188"/>
    </location>
</feature>
<dbReference type="Pfam" id="PF00047">
    <property type="entry name" value="ig"/>
    <property type="match status" value="1"/>
</dbReference>
<keyword evidence="2 6" id="KW-0472">Membrane</keyword>
<organism evidence="8 9">
    <name type="scientific">Amazona collaria</name>
    <name type="common">yellow-billed parrot</name>
    <dbReference type="NCBI Taxonomy" id="241587"/>
    <lineage>
        <taxon>Eukaryota</taxon>
        <taxon>Metazoa</taxon>
        <taxon>Chordata</taxon>
        <taxon>Craniata</taxon>
        <taxon>Vertebrata</taxon>
        <taxon>Euteleostomi</taxon>
        <taxon>Archelosauria</taxon>
        <taxon>Archosauria</taxon>
        <taxon>Dinosauria</taxon>
        <taxon>Saurischia</taxon>
        <taxon>Theropoda</taxon>
        <taxon>Coelurosauria</taxon>
        <taxon>Aves</taxon>
        <taxon>Neognathae</taxon>
        <taxon>Neoaves</taxon>
        <taxon>Telluraves</taxon>
        <taxon>Australaves</taxon>
        <taxon>Psittaciformes</taxon>
        <taxon>Psittacidae</taxon>
        <taxon>Amazona</taxon>
    </lineage>
</organism>